<keyword evidence="2" id="KW-1185">Reference proteome</keyword>
<dbReference type="EMBL" id="LXQA010720002">
    <property type="protein sequence ID" value="MCI67585.1"/>
    <property type="molecule type" value="Genomic_DNA"/>
</dbReference>
<dbReference type="Proteomes" id="UP000265520">
    <property type="component" value="Unassembled WGS sequence"/>
</dbReference>
<evidence type="ECO:0000313" key="2">
    <source>
        <dbReference type="Proteomes" id="UP000265520"/>
    </source>
</evidence>
<evidence type="ECO:0000313" key="1">
    <source>
        <dbReference type="EMBL" id="MCI67585.1"/>
    </source>
</evidence>
<dbReference type="AlphaFoldDB" id="A0A392U758"/>
<proteinExistence type="predicted"/>
<accession>A0A392U758</accession>
<organism evidence="1 2">
    <name type="scientific">Trifolium medium</name>
    <dbReference type="NCBI Taxonomy" id="97028"/>
    <lineage>
        <taxon>Eukaryota</taxon>
        <taxon>Viridiplantae</taxon>
        <taxon>Streptophyta</taxon>
        <taxon>Embryophyta</taxon>
        <taxon>Tracheophyta</taxon>
        <taxon>Spermatophyta</taxon>
        <taxon>Magnoliopsida</taxon>
        <taxon>eudicotyledons</taxon>
        <taxon>Gunneridae</taxon>
        <taxon>Pentapetalae</taxon>
        <taxon>rosids</taxon>
        <taxon>fabids</taxon>
        <taxon>Fabales</taxon>
        <taxon>Fabaceae</taxon>
        <taxon>Papilionoideae</taxon>
        <taxon>50 kb inversion clade</taxon>
        <taxon>NPAAA clade</taxon>
        <taxon>Hologalegina</taxon>
        <taxon>IRL clade</taxon>
        <taxon>Trifolieae</taxon>
        <taxon>Trifolium</taxon>
    </lineage>
</organism>
<sequence>TWDATSCESVYILISSASISSSSLNPAKKASYSA</sequence>
<reference evidence="1 2" key="1">
    <citation type="journal article" date="2018" name="Front. Plant Sci.">
        <title>Red Clover (Trifolium pratense) and Zigzag Clover (T. medium) - A Picture of Genomic Similarities and Differences.</title>
        <authorList>
            <person name="Dluhosova J."/>
            <person name="Istvanek J."/>
            <person name="Nedelnik J."/>
            <person name="Repkova J."/>
        </authorList>
    </citation>
    <scope>NUCLEOTIDE SEQUENCE [LARGE SCALE GENOMIC DNA]</scope>
    <source>
        <strain evidence="2">cv. 10/8</strain>
        <tissue evidence="1">Leaf</tissue>
    </source>
</reference>
<feature type="non-terminal residue" evidence="1">
    <location>
        <position position="1"/>
    </location>
</feature>
<comment type="caution">
    <text evidence="1">The sequence shown here is derived from an EMBL/GenBank/DDBJ whole genome shotgun (WGS) entry which is preliminary data.</text>
</comment>
<name>A0A392U758_9FABA</name>
<protein>
    <submittedName>
        <fullName evidence="1">Uncharacterized protein</fullName>
    </submittedName>
</protein>